<dbReference type="Gramene" id="mRNA:HanXRQr2_Chr13g0615761">
    <property type="protein sequence ID" value="CDS:HanXRQr2_Chr13g0615761.1"/>
    <property type="gene ID" value="HanXRQr2_Chr13g0615761"/>
</dbReference>
<reference evidence="1" key="1">
    <citation type="journal article" date="2017" name="Nature">
        <title>The sunflower genome provides insights into oil metabolism, flowering and Asterid evolution.</title>
        <authorList>
            <person name="Badouin H."/>
            <person name="Gouzy J."/>
            <person name="Grassa C.J."/>
            <person name="Murat F."/>
            <person name="Staton S.E."/>
            <person name="Cottret L."/>
            <person name="Lelandais-Briere C."/>
            <person name="Owens G.L."/>
            <person name="Carrere S."/>
            <person name="Mayjonade B."/>
            <person name="Legrand L."/>
            <person name="Gill N."/>
            <person name="Kane N.C."/>
            <person name="Bowers J.E."/>
            <person name="Hubner S."/>
            <person name="Bellec A."/>
            <person name="Berard A."/>
            <person name="Berges H."/>
            <person name="Blanchet N."/>
            <person name="Boniface M.C."/>
            <person name="Brunel D."/>
            <person name="Catrice O."/>
            <person name="Chaidir N."/>
            <person name="Claudel C."/>
            <person name="Donnadieu C."/>
            <person name="Faraut T."/>
            <person name="Fievet G."/>
            <person name="Helmstetter N."/>
            <person name="King M."/>
            <person name="Knapp S.J."/>
            <person name="Lai Z."/>
            <person name="Le Paslier M.C."/>
            <person name="Lippi Y."/>
            <person name="Lorenzon L."/>
            <person name="Mandel J.R."/>
            <person name="Marage G."/>
            <person name="Marchand G."/>
            <person name="Marquand E."/>
            <person name="Bret-Mestries E."/>
            <person name="Morien E."/>
            <person name="Nambeesan S."/>
            <person name="Nguyen T."/>
            <person name="Pegot-Espagnet P."/>
            <person name="Pouilly N."/>
            <person name="Raftis F."/>
            <person name="Sallet E."/>
            <person name="Schiex T."/>
            <person name="Thomas J."/>
            <person name="Vandecasteele C."/>
            <person name="Vares D."/>
            <person name="Vear F."/>
            <person name="Vautrin S."/>
            <person name="Crespi M."/>
            <person name="Mangin B."/>
            <person name="Burke J.M."/>
            <person name="Salse J."/>
            <person name="Munos S."/>
            <person name="Vincourt P."/>
            <person name="Rieseberg L.H."/>
            <person name="Langlade N.B."/>
        </authorList>
    </citation>
    <scope>NUCLEOTIDE SEQUENCE</scope>
    <source>
        <tissue evidence="1">Leaves</tissue>
    </source>
</reference>
<evidence type="ECO:0000313" key="2">
    <source>
        <dbReference type="Proteomes" id="UP000215914"/>
    </source>
</evidence>
<organism evidence="1 2">
    <name type="scientific">Helianthus annuus</name>
    <name type="common">Common sunflower</name>
    <dbReference type="NCBI Taxonomy" id="4232"/>
    <lineage>
        <taxon>Eukaryota</taxon>
        <taxon>Viridiplantae</taxon>
        <taxon>Streptophyta</taxon>
        <taxon>Embryophyta</taxon>
        <taxon>Tracheophyta</taxon>
        <taxon>Spermatophyta</taxon>
        <taxon>Magnoliopsida</taxon>
        <taxon>eudicotyledons</taxon>
        <taxon>Gunneridae</taxon>
        <taxon>Pentapetalae</taxon>
        <taxon>asterids</taxon>
        <taxon>campanulids</taxon>
        <taxon>Asterales</taxon>
        <taxon>Asteraceae</taxon>
        <taxon>Asteroideae</taxon>
        <taxon>Heliantheae alliance</taxon>
        <taxon>Heliantheae</taxon>
        <taxon>Helianthus</taxon>
    </lineage>
</organism>
<accession>A0A9K3HCH3</accession>
<comment type="caution">
    <text evidence="1">The sequence shown here is derived from an EMBL/GenBank/DDBJ whole genome shotgun (WGS) entry which is preliminary data.</text>
</comment>
<sequence>MSHLLLGSIIKQILDPGQCGLQLLELVVNSLSASNSLEGFIRQLLEKDFDEFSSNSFSHCLLQLQKLELWI</sequence>
<dbReference type="EMBL" id="MNCJ02000328">
    <property type="protein sequence ID" value="KAF5775767.1"/>
    <property type="molecule type" value="Genomic_DNA"/>
</dbReference>
<proteinExistence type="predicted"/>
<name>A0A9K3HCH3_HELAN</name>
<evidence type="ECO:0000313" key="1">
    <source>
        <dbReference type="EMBL" id="KAF5775767.1"/>
    </source>
</evidence>
<dbReference type="Proteomes" id="UP000215914">
    <property type="component" value="Unassembled WGS sequence"/>
</dbReference>
<reference evidence="1" key="2">
    <citation type="submission" date="2020-06" db="EMBL/GenBank/DDBJ databases">
        <title>Helianthus annuus Genome sequencing and assembly Release 2.</title>
        <authorList>
            <person name="Gouzy J."/>
            <person name="Langlade N."/>
            <person name="Munos S."/>
        </authorList>
    </citation>
    <scope>NUCLEOTIDE SEQUENCE</scope>
    <source>
        <tissue evidence="1">Leaves</tissue>
    </source>
</reference>
<dbReference type="AlphaFoldDB" id="A0A9K3HCH3"/>
<keyword evidence="2" id="KW-1185">Reference proteome</keyword>
<gene>
    <name evidence="1" type="ORF">HanXRQr2_Chr13g0615761</name>
</gene>
<protein>
    <submittedName>
        <fullName evidence="1">Uncharacterized protein</fullName>
    </submittedName>
</protein>